<evidence type="ECO:0000313" key="3">
    <source>
        <dbReference type="Proteomes" id="UP000694844"/>
    </source>
</evidence>
<dbReference type="InterPro" id="IPR013783">
    <property type="entry name" value="Ig-like_fold"/>
</dbReference>
<dbReference type="AlphaFoldDB" id="A0A8B8AB34"/>
<evidence type="ECO:0000256" key="2">
    <source>
        <dbReference type="SAM" id="Phobius"/>
    </source>
</evidence>
<keyword evidence="3" id="KW-1185">Reference proteome</keyword>
<proteinExistence type="predicted"/>
<dbReference type="Proteomes" id="UP000694844">
    <property type="component" value="Chromosome 6"/>
</dbReference>
<feature type="transmembrane region" description="Helical" evidence="2">
    <location>
        <begin position="83"/>
        <end position="105"/>
    </location>
</feature>
<dbReference type="Gene3D" id="2.60.40.10">
    <property type="entry name" value="Immunoglobulins"/>
    <property type="match status" value="1"/>
</dbReference>
<name>A0A8B8AB34_CRAVI</name>
<accession>A0A8B8AB34</accession>
<organism evidence="3 4">
    <name type="scientific">Crassostrea virginica</name>
    <name type="common">Eastern oyster</name>
    <dbReference type="NCBI Taxonomy" id="6565"/>
    <lineage>
        <taxon>Eukaryota</taxon>
        <taxon>Metazoa</taxon>
        <taxon>Spiralia</taxon>
        <taxon>Lophotrochozoa</taxon>
        <taxon>Mollusca</taxon>
        <taxon>Bivalvia</taxon>
        <taxon>Autobranchia</taxon>
        <taxon>Pteriomorphia</taxon>
        <taxon>Ostreida</taxon>
        <taxon>Ostreoidea</taxon>
        <taxon>Ostreidae</taxon>
        <taxon>Crassostrea</taxon>
    </lineage>
</organism>
<reference evidence="4" key="1">
    <citation type="submission" date="2025-08" db="UniProtKB">
        <authorList>
            <consortium name="RefSeq"/>
        </authorList>
    </citation>
    <scope>IDENTIFICATION</scope>
    <source>
        <tissue evidence="4">Whole sample</tissue>
    </source>
</reference>
<feature type="region of interest" description="Disordered" evidence="1">
    <location>
        <begin position="194"/>
        <end position="224"/>
    </location>
</feature>
<keyword evidence="2" id="KW-0472">Membrane</keyword>
<feature type="region of interest" description="Disordered" evidence="1">
    <location>
        <begin position="117"/>
        <end position="145"/>
    </location>
</feature>
<protein>
    <submittedName>
        <fullName evidence="4">Uncharacterized protein LOC111099899 isoform X3</fullName>
    </submittedName>
</protein>
<dbReference type="RefSeq" id="XP_022287114.1">
    <property type="nucleotide sequence ID" value="XM_022431406.1"/>
</dbReference>
<keyword evidence="2" id="KW-0812">Transmembrane</keyword>
<dbReference type="SUPFAM" id="SSF49265">
    <property type="entry name" value="Fibronectin type III"/>
    <property type="match status" value="1"/>
</dbReference>
<dbReference type="GeneID" id="111099899"/>
<feature type="compositionally biased region" description="Basic and acidic residues" evidence="1">
    <location>
        <begin position="124"/>
        <end position="145"/>
    </location>
</feature>
<evidence type="ECO:0000313" key="4">
    <source>
        <dbReference type="RefSeq" id="XP_022287114.1"/>
    </source>
</evidence>
<dbReference type="OrthoDB" id="6139589at2759"/>
<sequence>MSSFNGGESQTFTVYAFLARQEASRSEPVHDAGENNLHNTQIQILQPSTKYMFYVVAQNKHGKISSEKRECKTLEGPRNQAPLVAGSIVGTLGLIILIFVAVFIFQRHYACIIRVERRKRSRKSKDNEESSHYTTMTEHENPERNVYDDLAQEQSQYESVLTKDRKENINDTKLYEKLQKPQNDNKVHINEQMSVQPSEGSSKHLHGPSTQETTCEYMNISFRK</sequence>
<keyword evidence="2" id="KW-1133">Transmembrane helix</keyword>
<gene>
    <name evidence="4" type="primary">LOC111099899</name>
</gene>
<dbReference type="InterPro" id="IPR036116">
    <property type="entry name" value="FN3_sf"/>
</dbReference>
<evidence type="ECO:0000256" key="1">
    <source>
        <dbReference type="SAM" id="MobiDB-lite"/>
    </source>
</evidence>